<keyword evidence="3" id="KW-0255">Endonuclease</keyword>
<keyword evidence="3" id="KW-0378">Hydrolase</keyword>
<keyword evidence="1" id="KW-0732">Signal</keyword>
<proteinExistence type="predicted"/>
<evidence type="ECO:0000313" key="3">
    <source>
        <dbReference type="EMBL" id="QBG35017.1"/>
    </source>
</evidence>
<keyword evidence="3" id="KW-0269">Exonuclease</keyword>
<dbReference type="KEGG" id="lsd:EMK97_04330"/>
<dbReference type="Pfam" id="PF03372">
    <property type="entry name" value="Exo_endo_phos"/>
    <property type="match status" value="1"/>
</dbReference>
<evidence type="ECO:0000256" key="1">
    <source>
        <dbReference type="SAM" id="SignalP"/>
    </source>
</evidence>
<name>A0A4P6P6F5_9GAMM</name>
<protein>
    <submittedName>
        <fullName evidence="3">Endonuclease/exonuclease/phosphatase family protein</fullName>
    </submittedName>
</protein>
<dbReference type="GO" id="GO:0004519">
    <property type="term" value="F:endonuclease activity"/>
    <property type="evidence" value="ECO:0007669"/>
    <property type="project" value="UniProtKB-KW"/>
</dbReference>
<feature type="chain" id="PRO_5020420089" evidence="1">
    <location>
        <begin position="23"/>
        <end position="398"/>
    </location>
</feature>
<keyword evidence="4" id="KW-1185">Reference proteome</keyword>
<dbReference type="EMBL" id="CP034759">
    <property type="protein sequence ID" value="QBG35017.1"/>
    <property type="molecule type" value="Genomic_DNA"/>
</dbReference>
<dbReference type="OrthoDB" id="292013at2"/>
<keyword evidence="3" id="KW-0540">Nuclease</keyword>
<organism evidence="3 4">
    <name type="scientific">Litorilituus sediminis</name>
    <dbReference type="NCBI Taxonomy" id="718192"/>
    <lineage>
        <taxon>Bacteria</taxon>
        <taxon>Pseudomonadati</taxon>
        <taxon>Pseudomonadota</taxon>
        <taxon>Gammaproteobacteria</taxon>
        <taxon>Alteromonadales</taxon>
        <taxon>Colwelliaceae</taxon>
        <taxon>Litorilituus</taxon>
    </lineage>
</organism>
<dbReference type="AlphaFoldDB" id="A0A4P6P6F5"/>
<accession>A0A4P6P6F5</accession>
<feature type="domain" description="Endonuclease/exonuclease/phosphatase" evidence="2">
    <location>
        <begin position="29"/>
        <end position="387"/>
    </location>
</feature>
<dbReference type="InterPro" id="IPR036691">
    <property type="entry name" value="Endo/exonu/phosph_ase_sf"/>
</dbReference>
<dbReference type="GO" id="GO:0004527">
    <property type="term" value="F:exonuclease activity"/>
    <property type="evidence" value="ECO:0007669"/>
    <property type="project" value="UniProtKB-KW"/>
</dbReference>
<feature type="signal peptide" evidence="1">
    <location>
        <begin position="1"/>
        <end position="22"/>
    </location>
</feature>
<dbReference type="InterPro" id="IPR005135">
    <property type="entry name" value="Endo/exonuclease/phosphatase"/>
</dbReference>
<evidence type="ECO:0000313" key="4">
    <source>
        <dbReference type="Proteomes" id="UP000290244"/>
    </source>
</evidence>
<dbReference type="Gene3D" id="3.60.10.10">
    <property type="entry name" value="Endonuclease/exonuclease/phosphatase"/>
    <property type="match status" value="1"/>
</dbReference>
<dbReference type="SUPFAM" id="SSF56219">
    <property type="entry name" value="DNase I-like"/>
    <property type="match status" value="1"/>
</dbReference>
<reference evidence="3 4" key="1">
    <citation type="submission" date="2018-12" db="EMBL/GenBank/DDBJ databases">
        <title>Complete genome of Litorilituus sediminis.</title>
        <authorList>
            <person name="Liu A."/>
            <person name="Rong J."/>
        </authorList>
    </citation>
    <scope>NUCLEOTIDE SEQUENCE [LARGE SCALE GENOMIC DNA]</scope>
    <source>
        <strain evidence="3 4">JCM 17549</strain>
    </source>
</reference>
<evidence type="ECO:0000259" key="2">
    <source>
        <dbReference type="Pfam" id="PF03372"/>
    </source>
</evidence>
<dbReference type="Proteomes" id="UP000290244">
    <property type="component" value="Chromosome"/>
</dbReference>
<dbReference type="RefSeq" id="WP_130599780.1">
    <property type="nucleotide sequence ID" value="NZ_CP034759.1"/>
</dbReference>
<sequence length="398" mass="44795">MKLKASILALATLFTTMSNSHAAKVKVATFNVSMEALNYVEHQRGEPVSVSENTLTQALNSQHPQIANIAEIIQRVRPDIILLNEFDNQDNSANNQHRNLRQFINDYLNKSQNKQAPINYPYFYQGTVNTGVNSGYDLDGNGKQGQLPGDGFGYGHFSGHFGMAILSKYPIQESKIRSFQYFKWQDMPGALKPINPENNSAWFSDKAWQNMRLSSKSHWDVPIKVNDVTLHILASHPTPPVFDGPEDRNGKRNHDEIRFWHDYISDKKASYIYDDKGSFGGLNNNTRFVILGDLNASNVDGDALTGGINNLLNHPKIQDAKPISQGGQQHSPDNPNAAQHTAVWRMRADYVLPSKFGLTVTNSGVFWPAVTDENYRLIKDRKASSDHRLVWLELETNN</sequence>
<gene>
    <name evidence="3" type="ORF">EMK97_04330</name>
</gene>